<dbReference type="PANTHER" id="PTHR21137">
    <property type="entry name" value="ODORANT RECEPTOR"/>
    <property type="match status" value="1"/>
</dbReference>
<feature type="transmembrane region" description="Helical" evidence="10">
    <location>
        <begin position="125"/>
        <end position="144"/>
    </location>
</feature>
<evidence type="ECO:0000256" key="3">
    <source>
        <dbReference type="ARBA" id="ARBA00022606"/>
    </source>
</evidence>
<proteinExistence type="predicted"/>
<evidence type="ECO:0000256" key="6">
    <source>
        <dbReference type="ARBA" id="ARBA00022989"/>
    </source>
</evidence>
<sequence length="253" mass="29582">MVFVYTVLFFIFTTILKTILSKDLAYKCYELDWFPKLWFVIYQDYSCCVILLTFIGFDVMVQTLLILLKLQFMMLNKKLRDVFTFEDTQKANKIDVYTRLIECVKHQNFLIDFIERFKTTFSLTFLLYIGNIIVSMCLSVYLVLSGNANLNLQIEAIVHTMSGLNEIFLCYSIPAQLLMDEAAKVTKSIYLSNWYEYPKYAKDVLPIMIRNQKPLTITAGGFVMIDLKMFMAACKTIVSYSMYLNTMTQIQQK</sequence>
<gene>
    <name evidence="11" type="ORF">PSYICH_LOCUS1400</name>
</gene>
<keyword evidence="8" id="KW-0675">Receptor</keyword>
<evidence type="ECO:0000256" key="1">
    <source>
        <dbReference type="ARBA" id="ARBA00004651"/>
    </source>
</evidence>
<evidence type="ECO:0000256" key="2">
    <source>
        <dbReference type="ARBA" id="ARBA00022475"/>
    </source>
</evidence>
<dbReference type="PANTHER" id="PTHR21137:SF35">
    <property type="entry name" value="ODORANT RECEPTOR 19A-RELATED"/>
    <property type="match status" value="1"/>
</dbReference>
<evidence type="ECO:0000256" key="5">
    <source>
        <dbReference type="ARBA" id="ARBA00022725"/>
    </source>
</evidence>
<dbReference type="GO" id="GO:0005549">
    <property type="term" value="F:odorant binding"/>
    <property type="evidence" value="ECO:0007669"/>
    <property type="project" value="InterPro"/>
</dbReference>
<evidence type="ECO:0000313" key="11">
    <source>
        <dbReference type="EMBL" id="CAH1099317.1"/>
    </source>
</evidence>
<keyword evidence="12" id="KW-1185">Reference proteome</keyword>
<keyword evidence="9" id="KW-0807">Transducer</keyword>
<keyword evidence="3" id="KW-0716">Sensory transduction</keyword>
<evidence type="ECO:0000256" key="7">
    <source>
        <dbReference type="ARBA" id="ARBA00023136"/>
    </source>
</evidence>
<feature type="transmembrane region" description="Helical" evidence="10">
    <location>
        <begin position="37"/>
        <end position="68"/>
    </location>
</feature>
<protein>
    <submittedName>
        <fullName evidence="11">Uncharacterized protein</fullName>
    </submittedName>
</protein>
<keyword evidence="6 10" id="KW-1133">Transmembrane helix</keyword>
<comment type="subcellular location">
    <subcellularLocation>
        <location evidence="1">Cell membrane</location>
        <topology evidence="1">Multi-pass membrane protein</topology>
    </subcellularLocation>
</comment>
<evidence type="ECO:0000256" key="8">
    <source>
        <dbReference type="ARBA" id="ARBA00023170"/>
    </source>
</evidence>
<name>A0A9P0CIJ9_9CUCU</name>
<dbReference type="EMBL" id="OV651813">
    <property type="protein sequence ID" value="CAH1099317.1"/>
    <property type="molecule type" value="Genomic_DNA"/>
</dbReference>
<keyword evidence="2" id="KW-1003">Cell membrane</keyword>
<dbReference type="OrthoDB" id="6614360at2759"/>
<keyword evidence="5" id="KW-0552">Olfaction</keyword>
<dbReference type="GO" id="GO:0005886">
    <property type="term" value="C:plasma membrane"/>
    <property type="evidence" value="ECO:0007669"/>
    <property type="project" value="UniProtKB-SubCell"/>
</dbReference>
<evidence type="ECO:0000256" key="10">
    <source>
        <dbReference type="SAM" id="Phobius"/>
    </source>
</evidence>
<keyword evidence="7 10" id="KW-0472">Membrane</keyword>
<accession>A0A9P0CIJ9</accession>
<dbReference type="AlphaFoldDB" id="A0A9P0CIJ9"/>
<keyword evidence="4 10" id="KW-0812">Transmembrane</keyword>
<dbReference type="GO" id="GO:0007165">
    <property type="term" value="P:signal transduction"/>
    <property type="evidence" value="ECO:0007669"/>
    <property type="project" value="UniProtKB-KW"/>
</dbReference>
<dbReference type="InterPro" id="IPR004117">
    <property type="entry name" value="7tm6_olfct_rcpt"/>
</dbReference>
<organism evidence="11 12">
    <name type="scientific">Psylliodes chrysocephalus</name>
    <dbReference type="NCBI Taxonomy" id="3402493"/>
    <lineage>
        <taxon>Eukaryota</taxon>
        <taxon>Metazoa</taxon>
        <taxon>Ecdysozoa</taxon>
        <taxon>Arthropoda</taxon>
        <taxon>Hexapoda</taxon>
        <taxon>Insecta</taxon>
        <taxon>Pterygota</taxon>
        <taxon>Neoptera</taxon>
        <taxon>Endopterygota</taxon>
        <taxon>Coleoptera</taxon>
        <taxon>Polyphaga</taxon>
        <taxon>Cucujiformia</taxon>
        <taxon>Chrysomeloidea</taxon>
        <taxon>Chrysomelidae</taxon>
        <taxon>Galerucinae</taxon>
        <taxon>Alticini</taxon>
        <taxon>Psylliodes</taxon>
    </lineage>
</organism>
<dbReference type="Pfam" id="PF02949">
    <property type="entry name" value="7tm_6"/>
    <property type="match status" value="1"/>
</dbReference>
<evidence type="ECO:0000256" key="9">
    <source>
        <dbReference type="ARBA" id="ARBA00023224"/>
    </source>
</evidence>
<reference evidence="11" key="1">
    <citation type="submission" date="2022-01" db="EMBL/GenBank/DDBJ databases">
        <authorList>
            <person name="King R."/>
        </authorList>
    </citation>
    <scope>NUCLEOTIDE SEQUENCE</scope>
</reference>
<evidence type="ECO:0000313" key="12">
    <source>
        <dbReference type="Proteomes" id="UP001153636"/>
    </source>
</evidence>
<evidence type="ECO:0000256" key="4">
    <source>
        <dbReference type="ARBA" id="ARBA00022692"/>
    </source>
</evidence>
<dbReference type="GO" id="GO:0004984">
    <property type="term" value="F:olfactory receptor activity"/>
    <property type="evidence" value="ECO:0007669"/>
    <property type="project" value="InterPro"/>
</dbReference>
<dbReference type="Proteomes" id="UP001153636">
    <property type="component" value="Chromosome 1"/>
</dbReference>